<feature type="region of interest" description="Disordered" evidence="1">
    <location>
        <begin position="1"/>
        <end position="29"/>
    </location>
</feature>
<dbReference type="EMBL" id="MLCO01000325">
    <property type="protein sequence ID" value="ONG46205.1"/>
    <property type="molecule type" value="Genomic_DNA"/>
</dbReference>
<reference evidence="3 4" key="1">
    <citation type="submission" date="2016-10" db="EMBL/GenBank/DDBJ databases">
        <title>Draft Genome sequence of Roseomonas sp. strain M3.</title>
        <authorList>
            <person name="Subhash Y."/>
            <person name="Lee S."/>
        </authorList>
    </citation>
    <scope>NUCLEOTIDE SEQUENCE [LARGE SCALE GENOMIC DNA]</scope>
    <source>
        <strain evidence="3 4">M3</strain>
    </source>
</reference>
<evidence type="ECO:0000256" key="1">
    <source>
        <dbReference type="SAM" id="MobiDB-lite"/>
    </source>
</evidence>
<accession>A0A1V2GVP7</accession>
<gene>
    <name evidence="3" type="ORF">BKE38_25625</name>
</gene>
<dbReference type="AlphaFoldDB" id="A0A1V2GVP7"/>
<evidence type="ECO:0000259" key="2">
    <source>
        <dbReference type="Pfam" id="PF18557"/>
    </source>
</evidence>
<dbReference type="OrthoDB" id="7366948at2"/>
<evidence type="ECO:0000313" key="3">
    <source>
        <dbReference type="EMBL" id="ONG46205.1"/>
    </source>
</evidence>
<dbReference type="RefSeq" id="WP_076960110.1">
    <property type="nucleotide sequence ID" value="NZ_MLCO01000325.1"/>
</dbReference>
<keyword evidence="4" id="KW-1185">Reference proteome</keyword>
<organism evidence="3 4">
    <name type="scientific">Teichococcus deserti</name>
    <dbReference type="NCBI Taxonomy" id="1817963"/>
    <lineage>
        <taxon>Bacteria</taxon>
        <taxon>Pseudomonadati</taxon>
        <taxon>Pseudomonadota</taxon>
        <taxon>Alphaproteobacteria</taxon>
        <taxon>Acetobacterales</taxon>
        <taxon>Roseomonadaceae</taxon>
        <taxon>Roseomonas</taxon>
    </lineage>
</organism>
<sequence length="88" mass="9427">MDDRADKRMLAEPAVEASRPGSRHARPGAPDAAFDLWLQRGLHAMYDGVAKEPIPDELLRLIEQDRSGGATQPPSPDQPSGGKPRSGG</sequence>
<protein>
    <recommendedName>
        <fullName evidence="2">Anti-sigma factor NepR domain-containing protein</fullName>
    </recommendedName>
</protein>
<comment type="caution">
    <text evidence="3">The sequence shown here is derived from an EMBL/GenBank/DDBJ whole genome shotgun (WGS) entry which is preliminary data.</text>
</comment>
<feature type="domain" description="Anti-sigma factor NepR" evidence="2">
    <location>
        <begin position="40"/>
        <end position="64"/>
    </location>
</feature>
<dbReference type="InterPro" id="IPR041649">
    <property type="entry name" value="NepR"/>
</dbReference>
<dbReference type="Pfam" id="PF18557">
    <property type="entry name" value="NepR"/>
    <property type="match status" value="1"/>
</dbReference>
<feature type="region of interest" description="Disordered" evidence="1">
    <location>
        <begin position="61"/>
        <end position="88"/>
    </location>
</feature>
<name>A0A1V2GVP7_9PROT</name>
<feature type="compositionally biased region" description="Basic and acidic residues" evidence="1">
    <location>
        <begin position="1"/>
        <end position="10"/>
    </location>
</feature>
<dbReference type="Proteomes" id="UP000188879">
    <property type="component" value="Unassembled WGS sequence"/>
</dbReference>
<evidence type="ECO:0000313" key="4">
    <source>
        <dbReference type="Proteomes" id="UP000188879"/>
    </source>
</evidence>
<proteinExistence type="predicted"/>